<dbReference type="SUPFAM" id="SSF51011">
    <property type="entry name" value="Glycosyl hydrolase domain"/>
    <property type="match status" value="1"/>
</dbReference>
<dbReference type="InterPro" id="IPR004193">
    <property type="entry name" value="Glyco_hydro_13_N"/>
</dbReference>
<dbReference type="InterPro" id="IPR013783">
    <property type="entry name" value="Ig-like_fold"/>
</dbReference>
<dbReference type="Proteomes" id="UP000001568">
    <property type="component" value="Chromosome 2"/>
</dbReference>
<evidence type="ECO:0000256" key="1">
    <source>
        <dbReference type="ARBA" id="ARBA00008061"/>
    </source>
</evidence>
<dbReference type="InterPro" id="IPR014756">
    <property type="entry name" value="Ig_E-set"/>
</dbReference>
<comment type="similarity">
    <text evidence="1">Belongs to the glycosyl hydrolase 13 family.</text>
</comment>
<dbReference type="Gramene" id="ABO94533">
    <property type="protein sequence ID" value="ABO94533"/>
    <property type="gene ID" value="OSTLU_30244"/>
</dbReference>
<dbReference type="SUPFAM" id="SSF81296">
    <property type="entry name" value="E set domains"/>
    <property type="match status" value="1"/>
</dbReference>
<dbReference type="CAZy" id="CBM48">
    <property type="family name" value="Carbohydrate-Binding Module Family 48"/>
</dbReference>
<dbReference type="KEGG" id="olu:OSTLU_30244"/>
<dbReference type="Gene3D" id="2.60.40.10">
    <property type="entry name" value="Immunoglobulins"/>
    <property type="match status" value="1"/>
</dbReference>
<dbReference type="InterPro" id="IPR013780">
    <property type="entry name" value="Glyco_hydro_b"/>
</dbReference>
<dbReference type="GO" id="GO:0004553">
    <property type="term" value="F:hydrolase activity, hydrolyzing O-glycosyl compounds"/>
    <property type="evidence" value="ECO:0007669"/>
    <property type="project" value="InterPro"/>
</dbReference>
<evidence type="ECO:0000313" key="4">
    <source>
        <dbReference type="Proteomes" id="UP000001568"/>
    </source>
</evidence>
<dbReference type="GO" id="GO:0005975">
    <property type="term" value="P:carbohydrate metabolic process"/>
    <property type="evidence" value="ECO:0007669"/>
    <property type="project" value="InterPro"/>
</dbReference>
<protein>
    <recommendedName>
        <fullName evidence="2">Glycoside hydrolase family 13 N-terminal domain-containing protein</fullName>
    </recommendedName>
</protein>
<dbReference type="Pfam" id="PF02922">
    <property type="entry name" value="CBM_48"/>
    <property type="match status" value="1"/>
</dbReference>
<evidence type="ECO:0000313" key="3">
    <source>
        <dbReference type="EMBL" id="ABO94533.1"/>
    </source>
</evidence>
<organism evidence="3 4">
    <name type="scientific">Ostreococcus lucimarinus (strain CCE9901)</name>
    <dbReference type="NCBI Taxonomy" id="436017"/>
    <lineage>
        <taxon>Eukaryota</taxon>
        <taxon>Viridiplantae</taxon>
        <taxon>Chlorophyta</taxon>
        <taxon>Mamiellophyceae</taxon>
        <taxon>Mamiellales</taxon>
        <taxon>Bathycoccaceae</taxon>
        <taxon>Ostreococcus</taxon>
    </lineage>
</organism>
<feature type="domain" description="Glycoside hydrolase family 13 N-terminal" evidence="2">
    <location>
        <begin position="142"/>
        <end position="245"/>
    </location>
</feature>
<gene>
    <name evidence="3" type="ORF">OSTLU_30244</name>
</gene>
<sequence>MVLHTKRGRAIAIAVSKTPRETFAVTATLERDGTRATTPTRESLAALKMHFGLTRESVREWMCLEDLPEGAVYDEKTEATRIGFDAETRSATVEVPEYAAPASLDFVLYDERTRTYDEPSGGWGGSAFSVPIGIGCGHARELGASVLTRDEAAGSGEFNVAVLSRHATACTLVLQYGENTLELALNSISHRTGNVWHVSVPFGGPSDVLHAPTREDDVTYGFRFEGDPEGRAGSRFFPAQVLFDPRALEVVRPLNEMDEPTPTPRYMGSLAAVLERRAVGDANLAPAASDAQAIALNVDLASLTAEGTLQAAAAELQRLRSTMHFTAVALAPIQTRSADGDANAPVSFFAIDPKFGTRADLRAFVATMKSIGVDVWMRFVLTQTGEGTDASPRSESLRGIDAATYFQLGSSGGLDSAGVPMTTALNPCSAPTISLLVDALRTFTLYDGVSSFIIETGGGIVRGPLGRSPLLETLAYDAVIGNAPKKLYLTPSADECGAMPSWGVIGEINAKYSQGVENFFRGAPGMLNEMALRLGGSPDIFRSNRDARYGLNNFLRPAPSCSIPPTCAIPKTTTADPTETSDPIARAELAALFTSTGGILINVHALNPTLQPLASQLSQFRASRIDLFTDEFAFDGVRWIDPFTGAAPSFDDVSAAPCLTCLRRDLTGRNRDVWIAYNGSIAAFSTNLPSPSPGFRWIRRFDTSLAASDAAEPTPLVAQSYSVAPASVSVCELVELAKA</sequence>
<dbReference type="RefSeq" id="XP_001416240.1">
    <property type="nucleotide sequence ID" value="XM_001416203.1"/>
</dbReference>
<dbReference type="OMA" id="ADPRINC"/>
<evidence type="ECO:0000259" key="2">
    <source>
        <dbReference type="Pfam" id="PF02922"/>
    </source>
</evidence>
<proteinExistence type="inferred from homology"/>
<accession>A4RSI7</accession>
<dbReference type="AlphaFoldDB" id="A4RSI7"/>
<dbReference type="Gene3D" id="3.20.20.80">
    <property type="entry name" value="Glycosidases"/>
    <property type="match status" value="1"/>
</dbReference>
<keyword evidence="4" id="KW-1185">Reference proteome</keyword>
<dbReference type="eggNOG" id="KOG0470">
    <property type="taxonomic scope" value="Eukaryota"/>
</dbReference>
<name>A4RSI7_OSTLU</name>
<dbReference type="GeneID" id="5000219"/>
<dbReference type="STRING" id="436017.A4RSI7"/>
<dbReference type="SUPFAM" id="SSF51445">
    <property type="entry name" value="(Trans)glycosidases"/>
    <property type="match status" value="1"/>
</dbReference>
<dbReference type="HOGENOM" id="CLU_375721_0_0_1"/>
<dbReference type="PANTHER" id="PTHR43002">
    <property type="entry name" value="GLYCOGEN DEBRANCHING ENZYME"/>
    <property type="match status" value="1"/>
</dbReference>
<dbReference type="Gene3D" id="2.60.40.1180">
    <property type="entry name" value="Golgi alpha-mannosidase II"/>
    <property type="match status" value="1"/>
</dbReference>
<dbReference type="InterPro" id="IPR017853">
    <property type="entry name" value="GH"/>
</dbReference>
<dbReference type="EMBL" id="CP000582">
    <property type="protein sequence ID" value="ABO94533.1"/>
    <property type="molecule type" value="Genomic_DNA"/>
</dbReference>
<dbReference type="OrthoDB" id="204980at2759"/>
<reference evidence="3 4" key="1">
    <citation type="journal article" date="2007" name="Proc. Natl. Acad. Sci. U.S.A.">
        <title>The tiny eukaryote Ostreococcus provides genomic insights into the paradox of plankton speciation.</title>
        <authorList>
            <person name="Palenik B."/>
            <person name="Grimwood J."/>
            <person name="Aerts A."/>
            <person name="Rouze P."/>
            <person name="Salamov A."/>
            <person name="Putnam N."/>
            <person name="Dupont C."/>
            <person name="Jorgensen R."/>
            <person name="Derelle E."/>
            <person name="Rombauts S."/>
            <person name="Zhou K."/>
            <person name="Otillar R."/>
            <person name="Merchant S.S."/>
            <person name="Podell S."/>
            <person name="Gaasterland T."/>
            <person name="Napoli C."/>
            <person name="Gendler K."/>
            <person name="Manuell A."/>
            <person name="Tai V."/>
            <person name="Vallon O."/>
            <person name="Piganeau G."/>
            <person name="Jancek S."/>
            <person name="Heijde M."/>
            <person name="Jabbari K."/>
            <person name="Bowler C."/>
            <person name="Lohr M."/>
            <person name="Robbens S."/>
            <person name="Werner G."/>
            <person name="Dubchak I."/>
            <person name="Pazour G.J."/>
            <person name="Ren Q."/>
            <person name="Paulsen I."/>
            <person name="Delwiche C."/>
            <person name="Schmutz J."/>
            <person name="Rokhsar D."/>
            <person name="Van de Peer Y."/>
            <person name="Moreau H."/>
            <person name="Grigoriev I.V."/>
        </authorList>
    </citation>
    <scope>NUCLEOTIDE SEQUENCE [LARGE SCALE GENOMIC DNA]</scope>
    <source>
        <strain evidence="3 4">CCE9901</strain>
    </source>
</reference>